<dbReference type="InterPro" id="IPR036640">
    <property type="entry name" value="ABC1_TM_sf"/>
</dbReference>
<dbReference type="Proteomes" id="UP001562354">
    <property type="component" value="Unassembled WGS sequence"/>
</dbReference>
<evidence type="ECO:0000256" key="1">
    <source>
        <dbReference type="ARBA" id="ARBA00004141"/>
    </source>
</evidence>
<keyword evidence="4" id="KW-0677">Repeat</keyword>
<protein>
    <recommendedName>
        <fullName evidence="8">ABC transmembrane type-1 domain-containing protein</fullName>
    </recommendedName>
</protein>
<evidence type="ECO:0000256" key="6">
    <source>
        <dbReference type="ARBA" id="ARBA00023136"/>
    </source>
</evidence>
<keyword evidence="3 7" id="KW-0812">Transmembrane</keyword>
<comment type="caution">
    <text evidence="9">The sequence shown here is derived from an EMBL/GenBank/DDBJ whole genome shotgun (WGS) entry which is preliminary data.</text>
</comment>
<dbReference type="InterPro" id="IPR011527">
    <property type="entry name" value="ABC1_TM_dom"/>
</dbReference>
<feature type="transmembrane region" description="Helical" evidence="7">
    <location>
        <begin position="240"/>
        <end position="261"/>
    </location>
</feature>
<evidence type="ECO:0000259" key="8">
    <source>
        <dbReference type="PROSITE" id="PS50929"/>
    </source>
</evidence>
<feature type="transmembrane region" description="Helical" evidence="7">
    <location>
        <begin position="137"/>
        <end position="157"/>
    </location>
</feature>
<keyword evidence="2" id="KW-0813">Transport</keyword>
<evidence type="ECO:0000313" key="9">
    <source>
        <dbReference type="EMBL" id="KAL1310461.1"/>
    </source>
</evidence>
<keyword evidence="10" id="KW-1185">Reference proteome</keyword>
<evidence type="ECO:0000313" key="10">
    <source>
        <dbReference type="Proteomes" id="UP001562354"/>
    </source>
</evidence>
<dbReference type="Pfam" id="PF00664">
    <property type="entry name" value="ABC_membrane"/>
    <property type="match status" value="1"/>
</dbReference>
<dbReference type="InterPro" id="IPR027417">
    <property type="entry name" value="P-loop_NTPase"/>
</dbReference>
<dbReference type="RefSeq" id="XP_069203310.1">
    <property type="nucleotide sequence ID" value="XM_069347863.1"/>
</dbReference>
<dbReference type="InterPro" id="IPR039421">
    <property type="entry name" value="Type_1_exporter"/>
</dbReference>
<dbReference type="SUPFAM" id="SSF90123">
    <property type="entry name" value="ABC transporter transmembrane region"/>
    <property type="match status" value="1"/>
</dbReference>
<keyword evidence="5 7" id="KW-1133">Transmembrane helix</keyword>
<gene>
    <name evidence="9" type="ORF">AAFC00_000755</name>
</gene>
<dbReference type="GeneID" id="95974458"/>
<evidence type="ECO:0000256" key="4">
    <source>
        <dbReference type="ARBA" id="ARBA00022737"/>
    </source>
</evidence>
<dbReference type="PANTHER" id="PTHR43394:SF11">
    <property type="entry name" value="ATP-BINDING CASSETTE TRANSPORTER"/>
    <property type="match status" value="1"/>
</dbReference>
<dbReference type="PANTHER" id="PTHR43394">
    <property type="entry name" value="ATP-DEPENDENT PERMEASE MDL1, MITOCHONDRIAL"/>
    <property type="match status" value="1"/>
</dbReference>
<evidence type="ECO:0000256" key="5">
    <source>
        <dbReference type="ARBA" id="ARBA00022989"/>
    </source>
</evidence>
<dbReference type="Gene3D" id="3.40.50.300">
    <property type="entry name" value="P-loop containing nucleotide triphosphate hydrolases"/>
    <property type="match status" value="1"/>
</dbReference>
<evidence type="ECO:0000256" key="3">
    <source>
        <dbReference type="ARBA" id="ARBA00022692"/>
    </source>
</evidence>
<evidence type="ECO:0000256" key="7">
    <source>
        <dbReference type="SAM" id="Phobius"/>
    </source>
</evidence>
<comment type="subcellular location">
    <subcellularLocation>
        <location evidence="1">Membrane</location>
        <topology evidence="1">Multi-pass membrane protein</topology>
    </subcellularLocation>
</comment>
<dbReference type="EMBL" id="JBFMKM010000003">
    <property type="protein sequence ID" value="KAL1310461.1"/>
    <property type="molecule type" value="Genomic_DNA"/>
</dbReference>
<proteinExistence type="predicted"/>
<sequence>MFTYNDTTGWILNSVALVAAIISGALLPLMDLVFGKTVTTFTDFGTDRISPGEFRAKSVPWTLWFIYLFIARFCLTYIWTLALNISALHTTKSLRIDFLRQALRQDIAFFDQSSNGAITVQITTHASLVNVAIAKKFGLTIQGLATFVAAFAVAFAVQWKLTLITSSIVPTIMIVVAICVGIDMKIEAKMLDIYSIAGALAEDVFSSMRNVHALWARPRLADRYDALLLKAKREGRRKRPVYGVMSSTEFFCIIAGIGLTFWRGTHMYANGEIKASGSVVTVVFAVIVAATALTQAAPQIIAIAKAASAAHDLFKIIDRPSEVDSMSAIGQVPLQCNGEIEIRDLAFYYPSRADAPVSPSQCTPVHRDYQQEYTRPQVQSHRIHLVLAFEMRDDSALEIYRPDHDYICRLF</sequence>
<feature type="transmembrane region" description="Helical" evidence="7">
    <location>
        <begin position="12"/>
        <end position="30"/>
    </location>
</feature>
<organism evidence="9 10">
    <name type="scientific">Neodothiora populina</name>
    <dbReference type="NCBI Taxonomy" id="2781224"/>
    <lineage>
        <taxon>Eukaryota</taxon>
        <taxon>Fungi</taxon>
        <taxon>Dikarya</taxon>
        <taxon>Ascomycota</taxon>
        <taxon>Pezizomycotina</taxon>
        <taxon>Dothideomycetes</taxon>
        <taxon>Dothideomycetidae</taxon>
        <taxon>Dothideales</taxon>
        <taxon>Dothioraceae</taxon>
        <taxon>Neodothiora</taxon>
    </lineage>
</organism>
<dbReference type="PROSITE" id="PS50929">
    <property type="entry name" value="ABC_TM1F"/>
    <property type="match status" value="1"/>
</dbReference>
<feature type="domain" description="ABC transmembrane type-1" evidence="8">
    <location>
        <begin position="15"/>
        <end position="305"/>
    </location>
</feature>
<accession>A0ABR3PLN0</accession>
<feature type="transmembrane region" description="Helical" evidence="7">
    <location>
        <begin position="64"/>
        <end position="85"/>
    </location>
</feature>
<keyword evidence="6 7" id="KW-0472">Membrane</keyword>
<dbReference type="CDD" id="cd18577">
    <property type="entry name" value="ABC_6TM_Pgp_ABCB1_D1_like"/>
    <property type="match status" value="1"/>
</dbReference>
<feature type="transmembrane region" description="Helical" evidence="7">
    <location>
        <begin position="163"/>
        <end position="182"/>
    </location>
</feature>
<dbReference type="Gene3D" id="1.20.1560.10">
    <property type="entry name" value="ABC transporter type 1, transmembrane domain"/>
    <property type="match status" value="1"/>
</dbReference>
<name>A0ABR3PLN0_9PEZI</name>
<reference evidence="9 10" key="1">
    <citation type="submission" date="2024-07" db="EMBL/GenBank/DDBJ databases">
        <title>Draft sequence of the Neodothiora populina.</title>
        <authorList>
            <person name="Drown D.D."/>
            <person name="Schuette U.S."/>
            <person name="Buechlein A.B."/>
            <person name="Rusch D.R."/>
            <person name="Winton L.W."/>
            <person name="Adams G.A."/>
        </authorList>
    </citation>
    <scope>NUCLEOTIDE SEQUENCE [LARGE SCALE GENOMIC DNA]</scope>
    <source>
        <strain evidence="9 10">CPC 39397</strain>
    </source>
</reference>
<evidence type="ECO:0000256" key="2">
    <source>
        <dbReference type="ARBA" id="ARBA00022448"/>
    </source>
</evidence>
<feature type="transmembrane region" description="Helical" evidence="7">
    <location>
        <begin position="273"/>
        <end position="293"/>
    </location>
</feature>